<reference evidence="9" key="1">
    <citation type="submission" date="2014-05" db="EMBL/GenBank/DDBJ databases">
        <authorList>
            <person name="Kube M."/>
        </authorList>
    </citation>
    <scope>NUCLEOTIDE SEQUENCE [LARGE SCALE GENOMIC DNA]</scope>
</reference>
<evidence type="ECO:0000256" key="4">
    <source>
        <dbReference type="ARBA" id="ARBA00023049"/>
    </source>
</evidence>
<keyword evidence="3" id="KW-0378">Hydrolase</keyword>
<evidence type="ECO:0000256" key="2">
    <source>
        <dbReference type="ARBA" id="ARBA00022670"/>
    </source>
</evidence>
<dbReference type="GO" id="GO:0008237">
    <property type="term" value="F:metallopeptidase activity"/>
    <property type="evidence" value="ECO:0007669"/>
    <property type="project" value="UniProtKB-KW"/>
</dbReference>
<dbReference type="KEGG" id="aoc:Aocu_04950"/>
<proteinExistence type="inferred from homology"/>
<dbReference type="RefSeq" id="WP_045749103.1">
    <property type="nucleotide sequence ID" value="NZ_FUZK01000003.1"/>
</dbReference>
<dbReference type="Pfam" id="PF19290">
    <property type="entry name" value="PmbA_TldD_2nd"/>
    <property type="match status" value="1"/>
</dbReference>
<dbReference type="PANTHER" id="PTHR30624">
    <property type="entry name" value="UNCHARACTERIZED PROTEIN TLDD AND PMBA"/>
    <property type="match status" value="1"/>
</dbReference>
<name>A0A061A9M5_9MOLU</name>
<gene>
    <name evidence="8" type="primary">tldD</name>
    <name evidence="8" type="ORF">Aocu_04950</name>
</gene>
<dbReference type="GO" id="GO:0006508">
    <property type="term" value="P:proteolysis"/>
    <property type="evidence" value="ECO:0007669"/>
    <property type="project" value="UniProtKB-KW"/>
</dbReference>
<evidence type="ECO:0000313" key="8">
    <source>
        <dbReference type="EMBL" id="CDR30568.1"/>
    </source>
</evidence>
<sequence length="461" mass="50308">MLNKKELETLLQLGLETGADFSEIFLEDTKSGRISVNNGEVISVTTGDVHGVGVRLLQGIDEVYGYSNDDSYASIEKLMLTLRGSFKGSKQTAKPLGEKLPYVNDIKKPHNSLTPQEKSKTLIELSNIIKNHDEKIIQAGATLIEWEQKVLIANSRGLLQDDVRTYTRCALTATAQDNALIQDAYEAPGRNMGFEIFDEIDFKALAKEVAESAMTYLYADNMEPQEMPVVIHNGFGGVIFHEAVGHPLETSAVSKGLSPFAGKLGQKVASEVVTAYDNGDDPKQWGRTTFDDEGHKTQKNLLIEKGILKGYLSDYKSGKRMNYESTGSGRRQSYKYAPTARMNTTYIENGTENYEDIIKDTPYGLFAKKLGGGTVNPATGEYNFAVMEGYMIENGKLTKPVRGAMLIGHGAETILNIDRVANNRTFGQGMCGAGSGSIPTDVGQPTIRVSKMLVGGQGGKK</sequence>
<keyword evidence="4" id="KW-0482">Metalloprotease</keyword>
<organism evidence="8 9">
    <name type="scientific">Acholeplasma oculi</name>
    <dbReference type="NCBI Taxonomy" id="35623"/>
    <lineage>
        <taxon>Bacteria</taxon>
        <taxon>Bacillati</taxon>
        <taxon>Mycoplasmatota</taxon>
        <taxon>Mollicutes</taxon>
        <taxon>Acholeplasmatales</taxon>
        <taxon>Acholeplasmataceae</taxon>
        <taxon>Acholeplasma</taxon>
    </lineage>
</organism>
<dbReference type="GO" id="GO:0005829">
    <property type="term" value="C:cytosol"/>
    <property type="evidence" value="ECO:0007669"/>
    <property type="project" value="TreeGrafter"/>
</dbReference>
<evidence type="ECO:0000313" key="9">
    <source>
        <dbReference type="Proteomes" id="UP000032434"/>
    </source>
</evidence>
<dbReference type="InterPro" id="IPR051463">
    <property type="entry name" value="Peptidase_U62_metallo"/>
</dbReference>
<dbReference type="InterPro" id="IPR002510">
    <property type="entry name" value="Metalloprtase-TldD/E_N"/>
</dbReference>
<dbReference type="Gene3D" id="3.30.2290.10">
    <property type="entry name" value="PmbA/TldD superfamily"/>
    <property type="match status" value="1"/>
</dbReference>
<feature type="domain" description="Metalloprotease TldD/E N-terminal" evidence="5">
    <location>
        <begin position="23"/>
        <end position="78"/>
    </location>
</feature>
<dbReference type="Proteomes" id="UP000032434">
    <property type="component" value="Chromosome 1"/>
</dbReference>
<dbReference type="STRING" id="35623.Aocu_04950"/>
<dbReference type="SUPFAM" id="SSF111283">
    <property type="entry name" value="Putative modulator of DNA gyrase, PmbA/TldD"/>
    <property type="match status" value="1"/>
</dbReference>
<protein>
    <submittedName>
        <fullName evidence="8">Zn-dependent protease TldD</fullName>
    </submittedName>
</protein>
<dbReference type="PATRIC" id="fig|35623.3.peg.496"/>
<dbReference type="HOGENOM" id="CLU_026425_1_0_14"/>
<feature type="domain" description="Metalloprotease TldD/E C-terminal" evidence="6">
    <location>
        <begin position="225"/>
        <end position="456"/>
    </location>
</feature>
<evidence type="ECO:0000259" key="7">
    <source>
        <dbReference type="Pfam" id="PF19290"/>
    </source>
</evidence>
<comment type="similarity">
    <text evidence="1">Belongs to the peptidase U62 family.</text>
</comment>
<dbReference type="AlphaFoldDB" id="A0A061A9M5"/>
<evidence type="ECO:0000256" key="1">
    <source>
        <dbReference type="ARBA" id="ARBA00005836"/>
    </source>
</evidence>
<dbReference type="InterPro" id="IPR045569">
    <property type="entry name" value="Metalloprtase-TldD/E_C"/>
</dbReference>
<dbReference type="Pfam" id="PF01523">
    <property type="entry name" value="PmbA_TldD_1st"/>
    <property type="match status" value="1"/>
</dbReference>
<dbReference type="PANTHER" id="PTHR30624:SF4">
    <property type="entry name" value="METALLOPROTEASE TLDD"/>
    <property type="match status" value="1"/>
</dbReference>
<dbReference type="InterPro" id="IPR045570">
    <property type="entry name" value="Metalloprtase-TldD/E_cen_dom"/>
</dbReference>
<dbReference type="EMBL" id="LK028559">
    <property type="protein sequence ID" value="CDR30568.1"/>
    <property type="molecule type" value="Genomic_DNA"/>
</dbReference>
<evidence type="ECO:0000256" key="3">
    <source>
        <dbReference type="ARBA" id="ARBA00022801"/>
    </source>
</evidence>
<dbReference type="InParanoid" id="A0A061A9M5"/>
<feature type="domain" description="Metalloprotease TldD/E central" evidence="7">
    <location>
        <begin position="109"/>
        <end position="214"/>
    </location>
</feature>
<accession>A0A061A9M5</accession>
<evidence type="ECO:0000259" key="6">
    <source>
        <dbReference type="Pfam" id="PF19289"/>
    </source>
</evidence>
<keyword evidence="2 8" id="KW-0645">Protease</keyword>
<dbReference type="OrthoDB" id="9803213at2"/>
<dbReference type="Pfam" id="PF19289">
    <property type="entry name" value="PmbA_TldD_3rd"/>
    <property type="match status" value="1"/>
</dbReference>
<evidence type="ECO:0000259" key="5">
    <source>
        <dbReference type="Pfam" id="PF01523"/>
    </source>
</evidence>
<dbReference type="InterPro" id="IPR035068">
    <property type="entry name" value="TldD/PmbA_N"/>
</dbReference>
<keyword evidence="9" id="KW-1185">Reference proteome</keyword>
<dbReference type="InterPro" id="IPR036059">
    <property type="entry name" value="TldD/PmbA_sf"/>
</dbReference>